<evidence type="ECO:0000256" key="5">
    <source>
        <dbReference type="ARBA" id="ARBA00022989"/>
    </source>
</evidence>
<evidence type="ECO:0000256" key="7">
    <source>
        <dbReference type="SAM" id="Phobius"/>
    </source>
</evidence>
<feature type="transmembrane region" description="Helical" evidence="7">
    <location>
        <begin position="578"/>
        <end position="600"/>
    </location>
</feature>
<dbReference type="InterPro" id="IPR047817">
    <property type="entry name" value="ABC2_TM_bact-type"/>
</dbReference>
<sequence>MHDDYAVFVDRVVKRYGQKEVLTGICMKVERGIIYGLLGASGCGKTTLLSSIVGRKKTDGGEIWVLGGKPGEVGSGVPGPRVGYMPQDIALVGEFTVKDAIYYFGRIFSMEDSLIAKRYRNLHTLLELPPDDRYLKNCSGGQQRRVSLAASLVHKPELLIMDEPTTSVATSVSTFEIGHGSTDILAKKKILKARNALNKSRMKALLDKNLKQFYRNITGIIFLMTFPILQVGVFMGAVGGDIRNIPLGIVNDEAMSVTCPGFSFNGTATATDDRACQLRNISCRFLSYLDHPMIDKVHFETLEDAKDAVLHGKIVGAMYMSSNFTSFLEERIDKGKDIEKDILSLSEIKVWMDMSNRQIGATLKYKLIDLYTKFQNSLFDDCDFVPGFGDLPVNINFIYGDGDEPYTVFMIPGSLITIMFFMGAIMTSQIIITDRHDGVWDRSIVAGVTSLEITITHLVLQASICIIQTAELLIVVYLIYQQEYLGSLWLMYLMVYLQGICGMAYGFWVSVISTDHSMANTVLTGIFLPMMMLSGLMWPTEGMPPALRIFSRCLPFTMAIESLRNVSKRGWSLDNFQVYSGMGVGFMWTVFFGVLSVYLIKKKR</sequence>
<dbReference type="OrthoDB" id="10255969at2759"/>
<dbReference type="PROSITE" id="PS51012">
    <property type="entry name" value="ABC_TM2"/>
    <property type="match status" value="1"/>
</dbReference>
<dbReference type="EMBL" id="OU898277">
    <property type="protein sequence ID" value="CAG9829053.1"/>
    <property type="molecule type" value="Genomic_DNA"/>
</dbReference>
<dbReference type="GO" id="GO:0016887">
    <property type="term" value="F:ATP hydrolysis activity"/>
    <property type="evidence" value="ECO:0007669"/>
    <property type="project" value="InterPro"/>
</dbReference>
<feature type="transmembrane region" description="Helical" evidence="7">
    <location>
        <begin position="486"/>
        <end position="508"/>
    </location>
</feature>
<dbReference type="InterPro" id="IPR003439">
    <property type="entry name" value="ABC_transporter-like_ATP-bd"/>
</dbReference>
<evidence type="ECO:0000256" key="4">
    <source>
        <dbReference type="ARBA" id="ARBA00022840"/>
    </source>
</evidence>
<feature type="domain" description="ABC transporter" evidence="8">
    <location>
        <begin position="7"/>
        <end position="250"/>
    </location>
</feature>
<reference evidence="10" key="1">
    <citation type="submission" date="2022-01" db="EMBL/GenBank/DDBJ databases">
        <authorList>
            <person name="King R."/>
        </authorList>
    </citation>
    <scope>NUCLEOTIDE SEQUENCE</scope>
</reference>
<dbReference type="PANTHER" id="PTHR43038:SF2">
    <property type="entry name" value="RH61964P"/>
    <property type="match status" value="1"/>
</dbReference>
<evidence type="ECO:0000256" key="3">
    <source>
        <dbReference type="ARBA" id="ARBA00022741"/>
    </source>
</evidence>
<dbReference type="SMART" id="SM00382">
    <property type="entry name" value="AAA"/>
    <property type="match status" value="1"/>
</dbReference>
<dbReference type="Gene3D" id="3.40.50.300">
    <property type="entry name" value="P-loop containing nucleotide triphosphate hydrolases"/>
    <property type="match status" value="1"/>
</dbReference>
<dbReference type="Proteomes" id="UP001153709">
    <property type="component" value="Chromosome 2"/>
</dbReference>
<protein>
    <recommendedName>
        <fullName evidence="12">ABC transporter domain-containing protein</fullName>
    </recommendedName>
</protein>
<evidence type="ECO:0000256" key="6">
    <source>
        <dbReference type="ARBA" id="ARBA00023136"/>
    </source>
</evidence>
<proteinExistence type="predicted"/>
<feature type="domain" description="ABC transmembrane type-2" evidence="9">
    <location>
        <begin position="368"/>
        <end position="603"/>
    </location>
</feature>
<gene>
    <name evidence="10" type="ORF">DIABBA_LOCUS2912</name>
</gene>
<comment type="subcellular location">
    <subcellularLocation>
        <location evidence="1">Membrane</location>
        <topology evidence="1">Multi-pass membrane protein</topology>
    </subcellularLocation>
</comment>
<evidence type="ECO:0000313" key="11">
    <source>
        <dbReference type="Proteomes" id="UP001153709"/>
    </source>
</evidence>
<feature type="transmembrane region" description="Helical" evidence="7">
    <location>
        <begin position="458"/>
        <end position="480"/>
    </location>
</feature>
<evidence type="ECO:0000259" key="8">
    <source>
        <dbReference type="PROSITE" id="PS50893"/>
    </source>
</evidence>
<keyword evidence="11" id="KW-1185">Reference proteome</keyword>
<keyword evidence="5 7" id="KW-1133">Transmembrane helix</keyword>
<dbReference type="Pfam" id="PF00005">
    <property type="entry name" value="ABC_tran"/>
    <property type="match status" value="1"/>
</dbReference>
<dbReference type="PANTHER" id="PTHR43038">
    <property type="entry name" value="ATP-BINDING CASSETTE, SUB-FAMILY H, MEMBER 1"/>
    <property type="match status" value="1"/>
</dbReference>
<dbReference type="InterPro" id="IPR027417">
    <property type="entry name" value="P-loop_NTPase"/>
</dbReference>
<evidence type="ECO:0008006" key="12">
    <source>
        <dbReference type="Google" id="ProtNLM"/>
    </source>
</evidence>
<dbReference type="PROSITE" id="PS50893">
    <property type="entry name" value="ABC_TRANSPORTER_2"/>
    <property type="match status" value="1"/>
</dbReference>
<feature type="transmembrane region" description="Helical" evidence="7">
    <location>
        <begin position="520"/>
        <end position="538"/>
    </location>
</feature>
<evidence type="ECO:0000259" key="9">
    <source>
        <dbReference type="PROSITE" id="PS51012"/>
    </source>
</evidence>
<dbReference type="InterPro" id="IPR003593">
    <property type="entry name" value="AAA+_ATPase"/>
</dbReference>
<keyword evidence="3" id="KW-0547">Nucleotide-binding</keyword>
<dbReference type="Pfam" id="PF12698">
    <property type="entry name" value="ABC2_membrane_3"/>
    <property type="match status" value="1"/>
</dbReference>
<dbReference type="PROSITE" id="PS00211">
    <property type="entry name" value="ABC_TRANSPORTER_1"/>
    <property type="match status" value="1"/>
</dbReference>
<dbReference type="GO" id="GO:0005524">
    <property type="term" value="F:ATP binding"/>
    <property type="evidence" value="ECO:0007669"/>
    <property type="project" value="UniProtKB-KW"/>
</dbReference>
<feature type="transmembrane region" description="Helical" evidence="7">
    <location>
        <begin position="217"/>
        <end position="238"/>
    </location>
</feature>
<dbReference type="SUPFAM" id="SSF52540">
    <property type="entry name" value="P-loop containing nucleoside triphosphate hydrolases"/>
    <property type="match status" value="1"/>
</dbReference>
<name>A0A9N9SPN5_DIABA</name>
<dbReference type="GO" id="GO:0140359">
    <property type="term" value="F:ABC-type transporter activity"/>
    <property type="evidence" value="ECO:0007669"/>
    <property type="project" value="InterPro"/>
</dbReference>
<keyword evidence="2 7" id="KW-0812">Transmembrane</keyword>
<dbReference type="GO" id="GO:0016020">
    <property type="term" value="C:membrane"/>
    <property type="evidence" value="ECO:0007669"/>
    <property type="project" value="UniProtKB-SubCell"/>
</dbReference>
<keyword evidence="6 7" id="KW-0472">Membrane</keyword>
<organism evidence="10 11">
    <name type="scientific">Diabrotica balteata</name>
    <name type="common">Banded cucumber beetle</name>
    <dbReference type="NCBI Taxonomy" id="107213"/>
    <lineage>
        <taxon>Eukaryota</taxon>
        <taxon>Metazoa</taxon>
        <taxon>Ecdysozoa</taxon>
        <taxon>Arthropoda</taxon>
        <taxon>Hexapoda</taxon>
        <taxon>Insecta</taxon>
        <taxon>Pterygota</taxon>
        <taxon>Neoptera</taxon>
        <taxon>Endopterygota</taxon>
        <taxon>Coleoptera</taxon>
        <taxon>Polyphaga</taxon>
        <taxon>Cucujiformia</taxon>
        <taxon>Chrysomeloidea</taxon>
        <taxon>Chrysomelidae</taxon>
        <taxon>Galerucinae</taxon>
        <taxon>Diabroticina</taxon>
        <taxon>Diabroticites</taxon>
        <taxon>Diabrotica</taxon>
    </lineage>
</organism>
<dbReference type="AlphaFoldDB" id="A0A9N9SPN5"/>
<accession>A0A9N9SPN5</accession>
<evidence type="ECO:0000256" key="1">
    <source>
        <dbReference type="ARBA" id="ARBA00004141"/>
    </source>
</evidence>
<evidence type="ECO:0000313" key="10">
    <source>
        <dbReference type="EMBL" id="CAG9829053.1"/>
    </source>
</evidence>
<evidence type="ECO:0000256" key="2">
    <source>
        <dbReference type="ARBA" id="ARBA00022692"/>
    </source>
</evidence>
<dbReference type="InterPro" id="IPR017871">
    <property type="entry name" value="ABC_transporter-like_CS"/>
</dbReference>
<feature type="transmembrane region" description="Helical" evidence="7">
    <location>
        <begin position="406"/>
        <end position="426"/>
    </location>
</feature>
<keyword evidence="4" id="KW-0067">ATP-binding</keyword>
<dbReference type="InterPro" id="IPR013525">
    <property type="entry name" value="ABC2_TM"/>
</dbReference>